<protein>
    <recommendedName>
        <fullName evidence="1">HNH nuclease domain-containing protein</fullName>
    </recommendedName>
</protein>
<dbReference type="CDD" id="cd00085">
    <property type="entry name" value="HNHc"/>
    <property type="match status" value="1"/>
</dbReference>
<dbReference type="Proteomes" id="UP000295055">
    <property type="component" value="Unassembled WGS sequence"/>
</dbReference>
<feature type="domain" description="HNH nuclease" evidence="1">
    <location>
        <begin position="24"/>
        <end position="93"/>
    </location>
</feature>
<dbReference type="PANTHER" id="PTHR41286:SF1">
    <property type="entry name" value="HNH NUCLEASE YAJD-RELATED"/>
    <property type="match status" value="1"/>
</dbReference>
<evidence type="ECO:0000313" key="2">
    <source>
        <dbReference type="EMBL" id="TCT38772.1"/>
    </source>
</evidence>
<dbReference type="GO" id="GO:0005829">
    <property type="term" value="C:cytosol"/>
    <property type="evidence" value="ECO:0007669"/>
    <property type="project" value="TreeGrafter"/>
</dbReference>
<evidence type="ECO:0000259" key="1">
    <source>
        <dbReference type="SMART" id="SM00507"/>
    </source>
</evidence>
<organism evidence="2 3">
    <name type="scientific">Providencia alcalifaciens</name>
    <dbReference type="NCBI Taxonomy" id="126385"/>
    <lineage>
        <taxon>Bacteria</taxon>
        <taxon>Pseudomonadati</taxon>
        <taxon>Pseudomonadota</taxon>
        <taxon>Gammaproteobacteria</taxon>
        <taxon>Enterobacterales</taxon>
        <taxon>Morganellaceae</taxon>
        <taxon>Providencia</taxon>
    </lineage>
</organism>
<dbReference type="EMBL" id="SMAS01000001">
    <property type="protein sequence ID" value="TCT38772.1"/>
    <property type="molecule type" value="Genomic_DNA"/>
</dbReference>
<gene>
    <name evidence="2" type="ORF">EC835_101797</name>
</gene>
<dbReference type="InterPro" id="IPR003615">
    <property type="entry name" value="HNH_nuc"/>
</dbReference>
<dbReference type="PANTHER" id="PTHR41286">
    <property type="entry name" value="HNH NUCLEASE YAJD-RELATED"/>
    <property type="match status" value="1"/>
</dbReference>
<dbReference type="AlphaFoldDB" id="A0A4R3NRQ7"/>
<accession>A0A4R3NRQ7</accession>
<proteinExistence type="predicted"/>
<comment type="caution">
    <text evidence="2">The sequence shown here is derived from an EMBL/GenBank/DDBJ whole genome shotgun (WGS) entry which is preliminary data.</text>
</comment>
<sequence>MPCVTVQALLDMKRPNVYGGRWAKVRLSFLNENPLCVMCKEQGRITAATVVDHITPHRLRDALTSGDTEWIAKAQKLFWDRKNFQSLCEPHHNSTKQRMEKSGVVVGCSEDGIPLDPNSHWNK</sequence>
<name>A0A4R3NRQ7_9GAMM</name>
<reference evidence="2 3" key="1">
    <citation type="submission" date="2019-03" db="EMBL/GenBank/DDBJ databases">
        <title>Genomic analyses of the natural microbiome of Caenorhabditis elegans.</title>
        <authorList>
            <person name="Samuel B."/>
        </authorList>
    </citation>
    <scope>NUCLEOTIDE SEQUENCE [LARGE SCALE GENOMIC DNA]</scope>
    <source>
        <strain evidence="2 3">JUb102</strain>
    </source>
</reference>
<dbReference type="SMART" id="SM00507">
    <property type="entry name" value="HNHc"/>
    <property type="match status" value="1"/>
</dbReference>
<evidence type="ECO:0000313" key="3">
    <source>
        <dbReference type="Proteomes" id="UP000295055"/>
    </source>
</evidence>